<protein>
    <recommendedName>
        <fullName evidence="4">Outer membrane protein beta-barrel domain-containing protein</fullName>
    </recommendedName>
</protein>
<dbReference type="SUPFAM" id="SSF56925">
    <property type="entry name" value="OMPA-like"/>
    <property type="match status" value="1"/>
</dbReference>
<feature type="signal peptide" evidence="1">
    <location>
        <begin position="1"/>
        <end position="21"/>
    </location>
</feature>
<comment type="caution">
    <text evidence="2">The sequence shown here is derived from an EMBL/GenBank/DDBJ whole genome shotgun (WGS) entry which is preliminary data.</text>
</comment>
<accession>A0ABT6DHK6</accession>
<evidence type="ECO:0000313" key="2">
    <source>
        <dbReference type="EMBL" id="MDG0815404.1"/>
    </source>
</evidence>
<keyword evidence="3" id="KW-1185">Reference proteome</keyword>
<name>A0ABT6DHK6_9BACT</name>
<dbReference type="Proteomes" id="UP001152321">
    <property type="component" value="Unassembled WGS sequence"/>
</dbReference>
<feature type="chain" id="PRO_5046704878" description="Outer membrane protein beta-barrel domain-containing protein" evidence="1">
    <location>
        <begin position="22"/>
        <end position="207"/>
    </location>
</feature>
<evidence type="ECO:0000313" key="3">
    <source>
        <dbReference type="Proteomes" id="UP001152321"/>
    </source>
</evidence>
<gene>
    <name evidence="2" type="ORF">NWE73_03455</name>
</gene>
<evidence type="ECO:0008006" key="4">
    <source>
        <dbReference type="Google" id="ProtNLM"/>
    </source>
</evidence>
<sequence>MNKLILSLAAVVMAFTSVAGAKTKSSNTVVAKAAPSERSYSSYSNDSFFMGSGNTHEFTTLLTHAVFVSEKRSKNASAGTAFDVGASYLYSLNAGVQVGGEGRLQILSKEYSPTGNSKTLIDLLGVAAYNFQSDLKNAFFLKAGLGIYSVLNDTESDYENKLGLFFGGGKRFALWNNVSYTPEARFVKKGDIDLGFQIAFLNFSVIW</sequence>
<proteinExistence type="predicted"/>
<dbReference type="EMBL" id="JANRMI010000001">
    <property type="protein sequence ID" value="MDG0815404.1"/>
    <property type="molecule type" value="Genomic_DNA"/>
</dbReference>
<dbReference type="RefSeq" id="WP_277576879.1">
    <property type="nucleotide sequence ID" value="NZ_JANRMI010000001.1"/>
</dbReference>
<keyword evidence="1" id="KW-0732">Signal</keyword>
<reference evidence="2" key="1">
    <citation type="submission" date="2022-08" db="EMBL/GenBank/DDBJ databases">
        <title>Novel Bdellovibrio Species Isolated from Svalbard: Designation Bdellovibrio svalbardensis.</title>
        <authorList>
            <person name="Mitchell R.J."/>
            <person name="Choi S.Y."/>
        </authorList>
    </citation>
    <scope>NUCLEOTIDE SEQUENCE</scope>
    <source>
        <strain evidence="2">PAP01</strain>
    </source>
</reference>
<organism evidence="2 3">
    <name type="scientific">Bdellovibrio svalbardensis</name>
    <dbReference type="NCBI Taxonomy" id="2972972"/>
    <lineage>
        <taxon>Bacteria</taxon>
        <taxon>Pseudomonadati</taxon>
        <taxon>Bdellovibrionota</taxon>
        <taxon>Bdellovibrionia</taxon>
        <taxon>Bdellovibrionales</taxon>
        <taxon>Pseudobdellovibrionaceae</taxon>
        <taxon>Bdellovibrio</taxon>
    </lineage>
</organism>
<dbReference type="InterPro" id="IPR011250">
    <property type="entry name" value="OMP/PagP_B-barrel"/>
</dbReference>
<evidence type="ECO:0000256" key="1">
    <source>
        <dbReference type="SAM" id="SignalP"/>
    </source>
</evidence>